<dbReference type="PANTHER" id="PTHR31793:SF27">
    <property type="entry name" value="NOVEL THIOESTERASE SUPERFAMILY DOMAIN AND SAPOSIN A-TYPE DOMAIN CONTAINING PROTEIN (0610012H03RIK)"/>
    <property type="match status" value="1"/>
</dbReference>
<dbReference type="Pfam" id="PF13279">
    <property type="entry name" value="4HBT_2"/>
    <property type="match status" value="1"/>
</dbReference>
<gene>
    <name evidence="3" type="ORF">PS467_02180</name>
</gene>
<sequence>MSRPPADRDPLPGHFAATRVFPTRWADNDMYGHMNNAVYYQLFDTMINGWLATHAAVDPMGSTALNLVVESGCRFFSEVGFPDDVLVGLNVARLGNSSVTYALGLFSLPRRPGTGAGSDTDADADAPTLAALGNWVHVYVDAKTRRPTPIPASVRAALTPLVREPRP</sequence>
<dbReference type="SUPFAM" id="SSF54637">
    <property type="entry name" value="Thioesterase/thiol ester dehydrase-isomerase"/>
    <property type="match status" value="1"/>
</dbReference>
<dbReference type="Gene3D" id="3.10.129.10">
    <property type="entry name" value="Hotdog Thioesterase"/>
    <property type="match status" value="1"/>
</dbReference>
<evidence type="ECO:0000313" key="4">
    <source>
        <dbReference type="Proteomes" id="UP001305606"/>
    </source>
</evidence>
<evidence type="ECO:0000256" key="1">
    <source>
        <dbReference type="ARBA" id="ARBA00005953"/>
    </source>
</evidence>
<reference evidence="3 4" key="1">
    <citation type="submission" date="2023-02" db="EMBL/GenBank/DDBJ databases">
        <title>Streptomyces sp. SCA4-21 with antifungal activity against Fusarium oxysporum f. sp. cubense, Streptomyces sp. SCA2-17 with antifungal activity against Fusarium oxysporum f. sp. cubense.</title>
        <authorList>
            <person name="Qi D."/>
        </authorList>
    </citation>
    <scope>NUCLEOTIDE SEQUENCE [LARGE SCALE GENOMIC DNA]</scope>
    <source>
        <strain evidence="3 4">SCA4-21</strain>
    </source>
</reference>
<organism evidence="3 4">
    <name type="scientific">Streptomyces luomodiensis</name>
    <dbReference type="NCBI Taxonomy" id="3026192"/>
    <lineage>
        <taxon>Bacteria</taxon>
        <taxon>Bacillati</taxon>
        <taxon>Actinomycetota</taxon>
        <taxon>Actinomycetes</taxon>
        <taxon>Kitasatosporales</taxon>
        <taxon>Streptomycetaceae</taxon>
        <taxon>Streptomyces</taxon>
    </lineage>
</organism>
<proteinExistence type="inferred from homology"/>
<dbReference type="InterPro" id="IPR050563">
    <property type="entry name" value="4-hydroxybenzoyl-CoA_TE"/>
</dbReference>
<name>A0ABY9UNV2_9ACTN</name>
<keyword evidence="2" id="KW-0378">Hydrolase</keyword>
<dbReference type="CDD" id="cd00586">
    <property type="entry name" value="4HBT"/>
    <property type="match status" value="1"/>
</dbReference>
<dbReference type="EMBL" id="CP117522">
    <property type="protein sequence ID" value="WNE94212.1"/>
    <property type="molecule type" value="Genomic_DNA"/>
</dbReference>
<dbReference type="Proteomes" id="UP001305606">
    <property type="component" value="Chromosome"/>
</dbReference>
<accession>A0ABY9UNV2</accession>
<comment type="similarity">
    <text evidence="1">Belongs to the 4-hydroxybenzoyl-CoA thioesterase family.</text>
</comment>
<evidence type="ECO:0000313" key="3">
    <source>
        <dbReference type="EMBL" id="WNE94212.1"/>
    </source>
</evidence>
<dbReference type="RefSeq" id="WP_311033701.1">
    <property type="nucleotide sequence ID" value="NZ_CP117522.1"/>
</dbReference>
<keyword evidence="4" id="KW-1185">Reference proteome</keyword>
<dbReference type="PANTHER" id="PTHR31793">
    <property type="entry name" value="4-HYDROXYBENZOYL-COA THIOESTERASE FAMILY MEMBER"/>
    <property type="match status" value="1"/>
</dbReference>
<evidence type="ECO:0000256" key="2">
    <source>
        <dbReference type="ARBA" id="ARBA00022801"/>
    </source>
</evidence>
<protein>
    <submittedName>
        <fullName evidence="3">Thioesterase family protein</fullName>
    </submittedName>
</protein>
<dbReference type="InterPro" id="IPR029069">
    <property type="entry name" value="HotDog_dom_sf"/>
</dbReference>